<gene>
    <name evidence="2" type="ORF">TPC1_30147</name>
</gene>
<keyword evidence="1" id="KW-0812">Transmembrane</keyword>
<dbReference type="EMBL" id="GDID01006248">
    <property type="protein sequence ID" value="JAP90358.1"/>
    <property type="molecule type" value="Transcribed_RNA"/>
</dbReference>
<evidence type="ECO:0000313" key="2">
    <source>
        <dbReference type="EMBL" id="JAP90358.1"/>
    </source>
</evidence>
<dbReference type="AlphaFoldDB" id="A0A146K1L5"/>
<keyword evidence="1" id="KW-0472">Membrane</keyword>
<feature type="transmembrane region" description="Helical" evidence="1">
    <location>
        <begin position="870"/>
        <end position="892"/>
    </location>
</feature>
<protein>
    <submittedName>
        <fullName evidence="2">Uncharacterized protein</fullName>
    </submittedName>
</protein>
<accession>A0A146K1L5</accession>
<reference evidence="2" key="1">
    <citation type="submission" date="2015-07" db="EMBL/GenBank/DDBJ databases">
        <title>Adaptation to a free-living lifestyle via gene acquisitions in the diplomonad Trepomonas sp. PC1.</title>
        <authorList>
            <person name="Xu F."/>
            <person name="Jerlstrom-Hultqvist J."/>
            <person name="Kolisko M."/>
            <person name="Simpson A.G.B."/>
            <person name="Roger A.J."/>
            <person name="Svard S.G."/>
            <person name="Andersson J.O."/>
        </authorList>
    </citation>
    <scope>NUCLEOTIDE SEQUENCE</scope>
    <source>
        <strain evidence="2">PC1</strain>
    </source>
</reference>
<proteinExistence type="predicted"/>
<evidence type="ECO:0000256" key="1">
    <source>
        <dbReference type="SAM" id="Phobius"/>
    </source>
</evidence>
<organism evidence="2">
    <name type="scientific">Trepomonas sp. PC1</name>
    <dbReference type="NCBI Taxonomy" id="1076344"/>
    <lineage>
        <taxon>Eukaryota</taxon>
        <taxon>Metamonada</taxon>
        <taxon>Diplomonadida</taxon>
        <taxon>Hexamitidae</taxon>
        <taxon>Hexamitinae</taxon>
        <taxon>Trepomonas</taxon>
    </lineage>
</organism>
<feature type="non-terminal residue" evidence="2">
    <location>
        <position position="1"/>
    </location>
</feature>
<name>A0A146K1L5_9EUKA</name>
<keyword evidence="1" id="KW-1133">Transmembrane helix</keyword>
<sequence>PNQPPNFQVGDVFQFFINDSLVGSDRIRTVFIQKRVQEIELLVGGHLFQVLLEENQFNKTVQNTECKLTIQSQSIITKSDFYGMCIFESTMLKSGDEATFEVNDERFEQISQKLKINEKLLQIQLTPHLAVKLSFVEDLEGQKYPIDNATLLLKKDYYNVFVGRLQKSSSQIVYIPKSNLSLITNYFYFVLADTTGIYANVTQNFTVDAVDKEKKIIRKFEKIVTIESKKCLDKLMIKVYENQLNQSVFNVNVLVTVNGSKFNQTTDQLGNAVFNSDKLYSNVDILVEINDERFQKYTKTIKLNKSVVLVIIDPYFVFKPSFIAVDSQKSVMTSAVLFDCGQNGCMQVWSGRIIGSIKIYVPLKYSNKILTFSFGDQRERYNGHVDNITVHIGSGYLEKQYTLELQTQIDFNQVVFTFVDSMLGVSLANVSAYLEVNGEKLFSVSDENGNTIFVHKDIKPMTQYKLIVNDARFLSFSEFITSSMDEIQLIPYLAVDLTYTFNDTFVRNIKIQAKIDYDFIFQSVTSSKGKAVFFVNKTIYENMKVKQLVIEAVDIEDHYIKSINQFPIETNIISQSIELKSDFCFFIFMKNERNEPIVDLNVSFFSPKQAHMHRTDENGRILFALSYDSAKSGQSFLFKTHDTTERFTNERYKLVIPDDIKSLQQTITLQDRYIITIFAFENQDIIAGHSLLINIGKIDIILKTNNNGEVTFIGDYEINDKIQVRMANDYLFVLDYDTFIITSTLQRFAFPIRRKKVLMMIVFQMINCFEKGKPIWPEPIPLKIYHGSSLSNKSDTIHFKNCVARYNRTELETVKPKEYMTFEVESTHGWYKGSMMPIALEYNTNGTIINSTISYKRFVLVVDQWNTGNVAGIIVISFAVAIAGVIYALMLIKIKNLKQSHDVILQNPMN</sequence>